<dbReference type="Proteomes" id="UP001607303">
    <property type="component" value="Unassembled WGS sequence"/>
</dbReference>
<dbReference type="EMBL" id="JAYRBN010000056">
    <property type="protein sequence ID" value="KAL2743392.1"/>
    <property type="molecule type" value="Genomic_DNA"/>
</dbReference>
<organism evidence="2 3">
    <name type="scientific">Vespula maculifrons</name>
    <name type="common">Eastern yellow jacket</name>
    <name type="synonym">Wasp</name>
    <dbReference type="NCBI Taxonomy" id="7453"/>
    <lineage>
        <taxon>Eukaryota</taxon>
        <taxon>Metazoa</taxon>
        <taxon>Ecdysozoa</taxon>
        <taxon>Arthropoda</taxon>
        <taxon>Hexapoda</taxon>
        <taxon>Insecta</taxon>
        <taxon>Pterygota</taxon>
        <taxon>Neoptera</taxon>
        <taxon>Endopterygota</taxon>
        <taxon>Hymenoptera</taxon>
        <taxon>Apocrita</taxon>
        <taxon>Aculeata</taxon>
        <taxon>Vespoidea</taxon>
        <taxon>Vespidae</taxon>
        <taxon>Vespinae</taxon>
        <taxon>Vespula</taxon>
    </lineage>
</organism>
<name>A0ABD2CE89_VESMC</name>
<gene>
    <name evidence="2" type="ORF">V1477_008881</name>
</gene>
<reference evidence="2 3" key="1">
    <citation type="journal article" date="2024" name="Ann. Entomol. Soc. Am.">
        <title>Genomic analyses of the southern and eastern yellowjacket wasps (Hymenoptera: Vespidae) reveal evolutionary signatures of social life.</title>
        <authorList>
            <person name="Catto M.A."/>
            <person name="Caine P.B."/>
            <person name="Orr S.E."/>
            <person name="Hunt B.G."/>
            <person name="Goodisman M.A.D."/>
        </authorList>
    </citation>
    <scope>NUCLEOTIDE SEQUENCE [LARGE SCALE GENOMIC DNA]</scope>
    <source>
        <strain evidence="2">232</strain>
        <tissue evidence="2">Head and thorax</tissue>
    </source>
</reference>
<feature type="region of interest" description="Disordered" evidence="1">
    <location>
        <begin position="193"/>
        <end position="223"/>
    </location>
</feature>
<evidence type="ECO:0000313" key="3">
    <source>
        <dbReference type="Proteomes" id="UP001607303"/>
    </source>
</evidence>
<sequence>MIRLGMLWGKRSLFLHFVEWDEGRKTAASTYLIDQTMQDFGKGSLEMQVHHQGTLGRRGNHVPVMSMDSPPQRTTASGTLSVSKSSYIGNPSPAPPNDVSFYSVEMDNGRYMGYEPNSSPAPTMGDPGSGNYYPTMPTTGHTGQHASAGGTGTLTRTRTLPRPVPPPDVTVMTAGTKSLIPPSVPPPPATFARANTNGAHNHGHPLSTFTPTPAYSDIDGHLV</sequence>
<dbReference type="AlphaFoldDB" id="A0ABD2CE89"/>
<evidence type="ECO:0000256" key="1">
    <source>
        <dbReference type="SAM" id="MobiDB-lite"/>
    </source>
</evidence>
<feature type="region of interest" description="Disordered" evidence="1">
    <location>
        <begin position="141"/>
        <end position="166"/>
    </location>
</feature>
<keyword evidence="3" id="KW-1185">Reference proteome</keyword>
<evidence type="ECO:0000313" key="2">
    <source>
        <dbReference type="EMBL" id="KAL2743392.1"/>
    </source>
</evidence>
<accession>A0ABD2CE89</accession>
<comment type="caution">
    <text evidence="2">The sequence shown here is derived from an EMBL/GenBank/DDBJ whole genome shotgun (WGS) entry which is preliminary data.</text>
</comment>
<protein>
    <submittedName>
        <fullName evidence="2">Nephrin isoform X4</fullName>
    </submittedName>
</protein>
<proteinExistence type="predicted"/>